<feature type="compositionally biased region" description="Polar residues" evidence="1">
    <location>
        <begin position="126"/>
        <end position="135"/>
    </location>
</feature>
<dbReference type="EMBL" id="MCOG01000031">
    <property type="protein sequence ID" value="ORY74025.1"/>
    <property type="molecule type" value="Genomic_DNA"/>
</dbReference>
<protein>
    <recommendedName>
        <fullName evidence="4">Bulb-type lectin domain-containing protein</fullName>
    </recommendedName>
</protein>
<dbReference type="AlphaFoldDB" id="A0A1Y2ET58"/>
<dbReference type="Proteomes" id="UP000193920">
    <property type="component" value="Unassembled WGS sequence"/>
</dbReference>
<dbReference type="InterPro" id="IPR036426">
    <property type="entry name" value="Bulb-type_lectin_dom_sf"/>
</dbReference>
<organism evidence="2 3">
    <name type="scientific">Neocallimastix californiae</name>
    <dbReference type="NCBI Taxonomy" id="1754190"/>
    <lineage>
        <taxon>Eukaryota</taxon>
        <taxon>Fungi</taxon>
        <taxon>Fungi incertae sedis</taxon>
        <taxon>Chytridiomycota</taxon>
        <taxon>Chytridiomycota incertae sedis</taxon>
        <taxon>Neocallimastigomycetes</taxon>
        <taxon>Neocallimastigales</taxon>
        <taxon>Neocallimastigaceae</taxon>
        <taxon>Neocallimastix</taxon>
    </lineage>
</organism>
<feature type="region of interest" description="Disordered" evidence="1">
    <location>
        <begin position="86"/>
        <end position="156"/>
    </location>
</feature>
<evidence type="ECO:0000313" key="2">
    <source>
        <dbReference type="EMBL" id="ORY74025.1"/>
    </source>
</evidence>
<reference evidence="2 3" key="1">
    <citation type="submission" date="2016-08" db="EMBL/GenBank/DDBJ databases">
        <title>A Parts List for Fungal Cellulosomes Revealed by Comparative Genomics.</title>
        <authorList>
            <consortium name="DOE Joint Genome Institute"/>
            <person name="Haitjema C.H."/>
            <person name="Gilmore S.P."/>
            <person name="Henske J.K."/>
            <person name="Solomon K.V."/>
            <person name="De Groot R."/>
            <person name="Kuo A."/>
            <person name="Mondo S.J."/>
            <person name="Salamov A.A."/>
            <person name="Labutti K."/>
            <person name="Zhao Z."/>
            <person name="Chiniquy J."/>
            <person name="Barry K."/>
            <person name="Brewer H.M."/>
            <person name="Purvine S.O."/>
            <person name="Wright A.T."/>
            <person name="Boxma B."/>
            <person name="Van Alen T."/>
            <person name="Hackstein J.H."/>
            <person name="Baker S.E."/>
            <person name="Grigoriev I.V."/>
            <person name="O'Malley M.A."/>
        </authorList>
    </citation>
    <scope>NUCLEOTIDE SEQUENCE [LARGE SCALE GENOMIC DNA]</scope>
    <source>
        <strain evidence="2 3">G1</strain>
    </source>
</reference>
<keyword evidence="3" id="KW-1185">Reference proteome</keyword>
<dbReference type="SUPFAM" id="SSF51110">
    <property type="entry name" value="alpha-D-mannose-specific plant lectins"/>
    <property type="match status" value="1"/>
</dbReference>
<comment type="caution">
    <text evidence="2">The sequence shown here is derived from an EMBL/GenBank/DDBJ whole genome shotgun (WGS) entry which is preliminary data.</text>
</comment>
<name>A0A1Y2ET58_9FUNG</name>
<gene>
    <name evidence="2" type="ORF">LY90DRAFT_502884</name>
</gene>
<evidence type="ECO:0000313" key="3">
    <source>
        <dbReference type="Proteomes" id="UP000193920"/>
    </source>
</evidence>
<evidence type="ECO:0008006" key="4">
    <source>
        <dbReference type="Google" id="ProtNLM"/>
    </source>
</evidence>
<evidence type="ECO:0000256" key="1">
    <source>
        <dbReference type="SAM" id="MobiDB-lite"/>
    </source>
</evidence>
<feature type="compositionally biased region" description="Low complexity" evidence="1">
    <location>
        <begin position="102"/>
        <end position="115"/>
    </location>
</feature>
<feature type="compositionally biased region" description="Low complexity" evidence="1">
    <location>
        <begin position="136"/>
        <end position="156"/>
    </location>
</feature>
<feature type="compositionally biased region" description="Basic and acidic residues" evidence="1">
    <location>
        <begin position="116"/>
        <end position="125"/>
    </location>
</feature>
<accession>A0A1Y2ET58</accession>
<feature type="compositionally biased region" description="Basic and acidic residues" evidence="1">
    <location>
        <begin position="90"/>
        <end position="101"/>
    </location>
</feature>
<sequence>MVSDNGKNIFYLQSTGNLVVNEYERTMWSSNTAILEPFNGPFTLSFFSIVELVLRDKYKYITWYTINPYIVANADKLNITYTDMNTTIDKSNETNKPDKPTNNKTNNSKNSNYPKESNKPKDSNNLKDSNNPKYSNNPDDSTIDNNDSTNNPINAS</sequence>
<dbReference type="Gene3D" id="2.90.10.30">
    <property type="match status" value="1"/>
</dbReference>
<proteinExistence type="predicted"/>